<feature type="compositionally biased region" description="Low complexity" evidence="4">
    <location>
        <begin position="350"/>
        <end position="364"/>
    </location>
</feature>
<dbReference type="GO" id="GO:0016579">
    <property type="term" value="P:protein deubiquitination"/>
    <property type="evidence" value="ECO:0007669"/>
    <property type="project" value="InterPro"/>
</dbReference>
<evidence type="ECO:0000256" key="4">
    <source>
        <dbReference type="SAM" id="MobiDB-lite"/>
    </source>
</evidence>
<dbReference type="Proteomes" id="UP000504617">
    <property type="component" value="Unplaced"/>
</dbReference>
<evidence type="ECO:0000256" key="2">
    <source>
        <dbReference type="ARBA" id="ARBA00012759"/>
    </source>
</evidence>
<dbReference type="PROSITE" id="PS50235">
    <property type="entry name" value="USP_3"/>
    <property type="match status" value="1"/>
</dbReference>
<name>A0A6I9XBX1_9SAUR</name>
<feature type="domain" description="USP" evidence="5">
    <location>
        <begin position="1"/>
        <end position="544"/>
    </location>
</feature>
<dbReference type="GO" id="GO:0005794">
    <property type="term" value="C:Golgi apparatus"/>
    <property type="evidence" value="ECO:0007669"/>
    <property type="project" value="TreeGrafter"/>
</dbReference>
<evidence type="ECO:0000256" key="1">
    <source>
        <dbReference type="ARBA" id="ARBA00000707"/>
    </source>
</evidence>
<dbReference type="InterPro" id="IPR018200">
    <property type="entry name" value="USP_CS"/>
</dbReference>
<feature type="region of interest" description="Disordered" evidence="4">
    <location>
        <begin position="315"/>
        <end position="441"/>
    </location>
</feature>
<evidence type="ECO:0000256" key="3">
    <source>
        <dbReference type="ARBA" id="ARBA00022801"/>
    </source>
</evidence>
<keyword evidence="6" id="KW-1185">Reference proteome</keyword>
<keyword evidence="3" id="KW-0378">Hydrolase</keyword>
<dbReference type="InterPro" id="IPR028889">
    <property type="entry name" value="USP"/>
</dbReference>
<feature type="compositionally biased region" description="Polar residues" evidence="4">
    <location>
        <begin position="335"/>
        <end position="346"/>
    </location>
</feature>
<comment type="catalytic activity">
    <reaction evidence="1">
        <text>Thiol-dependent hydrolysis of ester, thioester, amide, peptide and isopeptide bonds formed by the C-terminal Gly of ubiquitin (a 76-residue protein attached to proteins as an intracellular targeting signal).</text>
        <dbReference type="EC" id="3.4.19.12"/>
    </reaction>
</comment>
<evidence type="ECO:0000313" key="6">
    <source>
        <dbReference type="Proteomes" id="UP000504617"/>
    </source>
</evidence>
<dbReference type="InterPro" id="IPR050185">
    <property type="entry name" value="Ub_carboxyl-term_hydrolase"/>
</dbReference>
<accession>A0A6I9XBX1</accession>
<dbReference type="OrthoDB" id="265776at2759"/>
<dbReference type="PANTHER" id="PTHR21646">
    <property type="entry name" value="UBIQUITIN CARBOXYL-TERMINAL HYDROLASE"/>
    <property type="match status" value="1"/>
</dbReference>
<dbReference type="GO" id="GO:0004843">
    <property type="term" value="F:cysteine-type deubiquitinase activity"/>
    <property type="evidence" value="ECO:0007669"/>
    <property type="project" value="UniProtKB-EC"/>
</dbReference>
<dbReference type="AlphaFoldDB" id="A0A6I9XBX1"/>
<dbReference type="SUPFAM" id="SSF54001">
    <property type="entry name" value="Cysteine proteinases"/>
    <property type="match status" value="1"/>
</dbReference>
<dbReference type="PANTHER" id="PTHR21646:SF76">
    <property type="entry name" value="UBIQUITIN CARBOXYL-TERMINAL HYDROLASE 32"/>
    <property type="match status" value="1"/>
</dbReference>
<dbReference type="EC" id="3.4.19.12" evidence="2"/>
<organism evidence="6 7">
    <name type="scientific">Thamnophis sirtalis</name>
    <dbReference type="NCBI Taxonomy" id="35019"/>
    <lineage>
        <taxon>Eukaryota</taxon>
        <taxon>Metazoa</taxon>
        <taxon>Chordata</taxon>
        <taxon>Craniata</taxon>
        <taxon>Vertebrata</taxon>
        <taxon>Euteleostomi</taxon>
        <taxon>Lepidosauria</taxon>
        <taxon>Squamata</taxon>
        <taxon>Bifurcata</taxon>
        <taxon>Unidentata</taxon>
        <taxon>Episquamata</taxon>
        <taxon>Toxicofera</taxon>
        <taxon>Serpentes</taxon>
        <taxon>Colubroidea</taxon>
        <taxon>Colubridae</taxon>
        <taxon>Natricinae</taxon>
        <taxon>Thamnophis</taxon>
    </lineage>
</organism>
<dbReference type="KEGG" id="tsr:106540979"/>
<dbReference type="InterPro" id="IPR038765">
    <property type="entry name" value="Papain-like_cys_pep_sf"/>
</dbReference>
<dbReference type="Gene3D" id="3.90.70.10">
    <property type="entry name" value="Cysteine proteinases"/>
    <property type="match status" value="1"/>
</dbReference>
<sequence length="581" mass="65223">MVEDKSREAPVPGFCGIQNLDHIYVRGDNAIPNAIILLLKPNPILRVQGGSRSGNIPISAWENHLRRNRSIVVDLFHGQLRSQVKCKTCGHISVRFDPFNFLSLPLPMDSYMHIEIIGDDDSLGYQYPFTLRVVQKDGNSCAWCPWYRFCYGCKIDCTEERALMGNANLAVDWDPTALHLRYQTSQERIAEEHRSVELSQRAQAEPINLDSCLRAFTSEEELGEDEMYYCSKCSTHCLATKKLDLWRLPPILIIHLKRFQFVNGRWIKSQKIVKFPRESFDPSAFLMPRDPSCWPPKLLTPQADDPAEPLILPEECRRTEQRSGTVAGEGDVLTRSPSSLNASGILNNIRASPSSARKCPSSSSTGKNLSPTSSPRTMGRSKGRLRLPQLCKNKLSSSKENLDTSRENGTQPDPKAALDSPGREPQNLGDGSGEPVAAQDNEGQLSNGYLCKLSSSSNHSLNGPLEVRREEELADDQRGEICINPIYNLYAISCHSGIMGGGHYVTYAKNPNDKWYCYNDSSCKELHPDEIDTDSAYILFYEQQGVDYAQFLPKIEGKNMADTSSMDEDFESDYKKYCVLQ</sequence>
<dbReference type="Pfam" id="PF00443">
    <property type="entry name" value="UCH"/>
    <property type="match status" value="1"/>
</dbReference>
<feature type="compositionally biased region" description="Polar residues" evidence="4">
    <location>
        <begin position="365"/>
        <end position="376"/>
    </location>
</feature>
<dbReference type="RefSeq" id="XP_013911771.1">
    <property type="nucleotide sequence ID" value="XM_014056296.1"/>
</dbReference>
<evidence type="ECO:0000313" key="7">
    <source>
        <dbReference type="RefSeq" id="XP_013911771.1"/>
    </source>
</evidence>
<gene>
    <name evidence="7" type="primary">LOC106540979</name>
</gene>
<evidence type="ECO:0000259" key="5">
    <source>
        <dbReference type="PROSITE" id="PS50235"/>
    </source>
</evidence>
<protein>
    <recommendedName>
        <fullName evidence="2">ubiquitinyl hydrolase 1</fullName>
        <ecNumber evidence="2">3.4.19.12</ecNumber>
    </recommendedName>
</protein>
<dbReference type="GeneID" id="106540979"/>
<proteinExistence type="predicted"/>
<reference evidence="7" key="1">
    <citation type="submission" date="2025-08" db="UniProtKB">
        <authorList>
            <consortium name="RefSeq"/>
        </authorList>
    </citation>
    <scope>IDENTIFICATION</scope>
</reference>
<dbReference type="InterPro" id="IPR001394">
    <property type="entry name" value="Peptidase_C19_UCH"/>
</dbReference>
<dbReference type="FunFam" id="3.90.70.10:FF:000110">
    <property type="entry name" value="ubiquitin carboxyl-terminal hydrolase 32 isoform X2"/>
    <property type="match status" value="1"/>
</dbReference>
<dbReference type="PROSITE" id="PS00973">
    <property type="entry name" value="USP_2"/>
    <property type="match status" value="1"/>
</dbReference>